<dbReference type="Proteomes" id="UP001642484">
    <property type="component" value="Unassembled WGS sequence"/>
</dbReference>
<protein>
    <submittedName>
        <fullName evidence="1">Uncharacterized protein</fullName>
    </submittedName>
</protein>
<dbReference type="EMBL" id="CAXAMN010014470">
    <property type="protein sequence ID" value="CAK9043514.1"/>
    <property type="molecule type" value="Genomic_DNA"/>
</dbReference>
<evidence type="ECO:0000313" key="2">
    <source>
        <dbReference type="Proteomes" id="UP001642484"/>
    </source>
</evidence>
<organism evidence="1 2">
    <name type="scientific">Durusdinium trenchii</name>
    <dbReference type="NCBI Taxonomy" id="1381693"/>
    <lineage>
        <taxon>Eukaryota</taxon>
        <taxon>Sar</taxon>
        <taxon>Alveolata</taxon>
        <taxon>Dinophyceae</taxon>
        <taxon>Suessiales</taxon>
        <taxon>Symbiodiniaceae</taxon>
        <taxon>Durusdinium</taxon>
    </lineage>
</organism>
<proteinExistence type="predicted"/>
<gene>
    <name evidence="1" type="ORF">CCMP2556_LOCUS23027</name>
</gene>
<accession>A0ABP0LWB7</accession>
<sequence>MILARNSLMEILMAQMLRHSGVPLLRRSKVHRILTASGAGRRSWQQLGRDWTLQGFCGSSHFMGCSFFQNGSSGRAKHTGKMTVSSASVQCGASVDRLAAASRVKYLRLCYSKYGMNTIHQHAA</sequence>
<keyword evidence="2" id="KW-1185">Reference proteome</keyword>
<name>A0ABP0LWB7_9DINO</name>
<comment type="caution">
    <text evidence="1">The sequence shown here is derived from an EMBL/GenBank/DDBJ whole genome shotgun (WGS) entry which is preliminary data.</text>
</comment>
<evidence type="ECO:0000313" key="1">
    <source>
        <dbReference type="EMBL" id="CAK9043514.1"/>
    </source>
</evidence>
<reference evidence="1 2" key="1">
    <citation type="submission" date="2024-02" db="EMBL/GenBank/DDBJ databases">
        <authorList>
            <person name="Chen Y."/>
            <person name="Shah S."/>
            <person name="Dougan E. K."/>
            <person name="Thang M."/>
            <person name="Chan C."/>
        </authorList>
    </citation>
    <scope>NUCLEOTIDE SEQUENCE [LARGE SCALE GENOMIC DNA]</scope>
</reference>